<dbReference type="PANTHER" id="PTHR43280">
    <property type="entry name" value="ARAC-FAMILY TRANSCRIPTIONAL REGULATOR"/>
    <property type="match status" value="1"/>
</dbReference>
<gene>
    <name evidence="5" type="ORF">DWY25_08395</name>
</gene>
<dbReference type="PROSITE" id="PS01124">
    <property type="entry name" value="HTH_ARAC_FAMILY_2"/>
    <property type="match status" value="1"/>
</dbReference>
<accession>A0A412G0W0</accession>
<evidence type="ECO:0000256" key="1">
    <source>
        <dbReference type="ARBA" id="ARBA00023015"/>
    </source>
</evidence>
<dbReference type="PROSITE" id="PS00041">
    <property type="entry name" value="HTH_ARAC_FAMILY_1"/>
    <property type="match status" value="1"/>
</dbReference>
<dbReference type="GO" id="GO:0043565">
    <property type="term" value="F:sequence-specific DNA binding"/>
    <property type="evidence" value="ECO:0007669"/>
    <property type="project" value="InterPro"/>
</dbReference>
<dbReference type="PRINTS" id="PR00032">
    <property type="entry name" value="HTHARAC"/>
</dbReference>
<keyword evidence="2" id="KW-0238">DNA-binding</keyword>
<feature type="domain" description="HTH araC/xylS-type" evidence="4">
    <location>
        <begin position="304"/>
        <end position="402"/>
    </location>
</feature>
<dbReference type="Gene3D" id="1.10.10.60">
    <property type="entry name" value="Homeodomain-like"/>
    <property type="match status" value="2"/>
</dbReference>
<dbReference type="PANTHER" id="PTHR43280:SF28">
    <property type="entry name" value="HTH-TYPE TRANSCRIPTIONAL ACTIVATOR RHAS"/>
    <property type="match status" value="1"/>
</dbReference>
<dbReference type="Pfam" id="PF12833">
    <property type="entry name" value="HTH_18"/>
    <property type="match status" value="1"/>
</dbReference>
<dbReference type="AlphaFoldDB" id="A0A412G0W0"/>
<dbReference type="SMART" id="SM00342">
    <property type="entry name" value="HTH_ARAC"/>
    <property type="match status" value="1"/>
</dbReference>
<sequence length="414" mass="47731">MEEKCLLEKASTDFVRDNMLINYCLWDDNELLIESFVKNNRIPLRFDLEDYYFCITGIDKKYNLIDDSAIFQRQVETTYAIYEEMEALLNANHCRGNCFLIKVDNSKQMAVLFSRDAECRISAEQVCEQIHRHFLERPPYAPGNHRFIATSLAGPYQGYEGMHPAYLKARQLNDLRFFEVACPVITEQVLQRRIDPGVLAIYENGRRLRNELCTGNLPAVLEQVNYVFDHLVRSSLDMNCCQAAHTFVIATLSLFVKVYGVALDLNFGPQDFFSLSEYQAHLENQIRRLCQSGANGRWYTPEVLLAMGFIHENYQKDISLKLVAEYTNTNVSHLSSEFNRQTGSSLPDFIAGLRIEKARSYLENSTLTIAQISREVGFGSERYFTEIFKKHCGKTPLQYRAQLNLEKSESSENK</sequence>
<comment type="caution">
    <text evidence="5">The sequence shown here is derived from an EMBL/GenBank/DDBJ whole genome shotgun (WGS) entry which is preliminary data.</text>
</comment>
<evidence type="ECO:0000256" key="2">
    <source>
        <dbReference type="ARBA" id="ARBA00023125"/>
    </source>
</evidence>
<keyword evidence="1" id="KW-0805">Transcription regulation</keyword>
<dbReference type="InterPro" id="IPR018060">
    <property type="entry name" value="HTH_AraC"/>
</dbReference>
<evidence type="ECO:0000256" key="3">
    <source>
        <dbReference type="ARBA" id="ARBA00023163"/>
    </source>
</evidence>
<dbReference type="GeneID" id="83015422"/>
<proteinExistence type="predicted"/>
<dbReference type="EMBL" id="QRUP01000009">
    <property type="protein sequence ID" value="RGR74089.1"/>
    <property type="molecule type" value="Genomic_DNA"/>
</dbReference>
<organism evidence="5 6">
    <name type="scientific">Holdemania filiformis</name>
    <dbReference type="NCBI Taxonomy" id="61171"/>
    <lineage>
        <taxon>Bacteria</taxon>
        <taxon>Bacillati</taxon>
        <taxon>Bacillota</taxon>
        <taxon>Erysipelotrichia</taxon>
        <taxon>Erysipelotrichales</taxon>
        <taxon>Erysipelotrichaceae</taxon>
        <taxon>Holdemania</taxon>
    </lineage>
</organism>
<evidence type="ECO:0000313" key="6">
    <source>
        <dbReference type="Proteomes" id="UP000284178"/>
    </source>
</evidence>
<dbReference type="SUPFAM" id="SSF46689">
    <property type="entry name" value="Homeodomain-like"/>
    <property type="match status" value="1"/>
</dbReference>
<dbReference type="InterPro" id="IPR020449">
    <property type="entry name" value="Tscrpt_reg_AraC-type_HTH"/>
</dbReference>
<name>A0A412G0W0_9FIRM</name>
<protein>
    <submittedName>
        <fullName evidence="5">AraC family transcriptional regulator</fullName>
    </submittedName>
</protein>
<keyword evidence="3" id="KW-0804">Transcription</keyword>
<evidence type="ECO:0000259" key="4">
    <source>
        <dbReference type="PROSITE" id="PS01124"/>
    </source>
</evidence>
<dbReference type="GO" id="GO:0003700">
    <property type="term" value="F:DNA-binding transcription factor activity"/>
    <property type="evidence" value="ECO:0007669"/>
    <property type="project" value="InterPro"/>
</dbReference>
<dbReference type="InterPro" id="IPR018062">
    <property type="entry name" value="HTH_AraC-typ_CS"/>
</dbReference>
<reference evidence="5 6" key="1">
    <citation type="submission" date="2018-08" db="EMBL/GenBank/DDBJ databases">
        <title>A genome reference for cultivated species of the human gut microbiota.</title>
        <authorList>
            <person name="Zou Y."/>
            <person name="Xue W."/>
            <person name="Luo G."/>
        </authorList>
    </citation>
    <scope>NUCLEOTIDE SEQUENCE [LARGE SCALE GENOMIC DNA]</scope>
    <source>
        <strain evidence="5 6">AF24-29</strain>
    </source>
</reference>
<keyword evidence="6" id="KW-1185">Reference proteome</keyword>
<dbReference type="InterPro" id="IPR009057">
    <property type="entry name" value="Homeodomain-like_sf"/>
</dbReference>
<dbReference type="Proteomes" id="UP000284178">
    <property type="component" value="Unassembled WGS sequence"/>
</dbReference>
<dbReference type="RefSeq" id="WP_117894859.1">
    <property type="nucleotide sequence ID" value="NZ_CABJCV010000009.1"/>
</dbReference>
<evidence type="ECO:0000313" key="5">
    <source>
        <dbReference type="EMBL" id="RGR74089.1"/>
    </source>
</evidence>